<sequence>MPAEKAPDFCLPALDGNKVCLKDLRGKVILLSFWVTWCPACQADLPRKEIFARSLDSSRFSFFTINVTGREADPRQVKPFIREYGYRFPVLLDEGRSTYDAYGLTSVPASVLIDPEGNIVGRYDERTPFIEIVDAIGHLLDR</sequence>
<dbReference type="Gene3D" id="3.40.30.10">
    <property type="entry name" value="Glutaredoxin"/>
    <property type="match status" value="1"/>
</dbReference>
<protein>
    <submittedName>
        <fullName evidence="3">Peroxiredoxin</fullName>
    </submittedName>
</protein>
<evidence type="ECO:0000259" key="2">
    <source>
        <dbReference type="PROSITE" id="PS51352"/>
    </source>
</evidence>
<dbReference type="GO" id="GO:0016209">
    <property type="term" value="F:antioxidant activity"/>
    <property type="evidence" value="ECO:0007669"/>
    <property type="project" value="InterPro"/>
</dbReference>
<dbReference type="SUPFAM" id="SSF52833">
    <property type="entry name" value="Thioredoxin-like"/>
    <property type="match status" value="1"/>
</dbReference>
<dbReference type="PROSITE" id="PS51352">
    <property type="entry name" value="THIOREDOXIN_2"/>
    <property type="match status" value="1"/>
</dbReference>
<dbReference type="InterPro" id="IPR036249">
    <property type="entry name" value="Thioredoxin-like_sf"/>
</dbReference>
<dbReference type="InterPro" id="IPR000866">
    <property type="entry name" value="AhpC/TSA"/>
</dbReference>
<dbReference type="RefSeq" id="WP_076525786.1">
    <property type="nucleotide sequence ID" value="NZ_CP048103.1"/>
</dbReference>
<reference evidence="4" key="1">
    <citation type="submission" date="2017-01" db="EMBL/GenBank/DDBJ databases">
        <authorList>
            <person name="Varghese N."/>
            <person name="Submissions S."/>
        </authorList>
    </citation>
    <scope>NUCLEOTIDE SEQUENCE [LARGE SCALE GENOMIC DNA]</scope>
    <source>
        <strain evidence="4">DSM 45196</strain>
    </source>
</reference>
<dbReference type="AlphaFoldDB" id="A0A1N7NRY9"/>
<dbReference type="Proteomes" id="UP000186795">
    <property type="component" value="Unassembled WGS sequence"/>
</dbReference>
<evidence type="ECO:0000313" key="4">
    <source>
        <dbReference type="Proteomes" id="UP000186795"/>
    </source>
</evidence>
<dbReference type="PANTHER" id="PTHR42852">
    <property type="entry name" value="THIOL:DISULFIDE INTERCHANGE PROTEIN DSBE"/>
    <property type="match status" value="1"/>
</dbReference>
<dbReference type="InterPro" id="IPR050553">
    <property type="entry name" value="Thioredoxin_ResA/DsbE_sf"/>
</dbReference>
<dbReference type="CDD" id="cd02966">
    <property type="entry name" value="TlpA_like_family"/>
    <property type="match status" value="1"/>
</dbReference>
<accession>A0A1N7NRY9</accession>
<dbReference type="PANTHER" id="PTHR42852:SF17">
    <property type="entry name" value="THIOREDOXIN-LIKE PROTEIN HI_1115"/>
    <property type="match status" value="1"/>
</dbReference>
<proteinExistence type="predicted"/>
<organism evidence="3 4">
    <name type="scientific">Kroppenstedtia eburnea</name>
    <dbReference type="NCBI Taxonomy" id="714067"/>
    <lineage>
        <taxon>Bacteria</taxon>
        <taxon>Bacillati</taxon>
        <taxon>Bacillota</taxon>
        <taxon>Bacilli</taxon>
        <taxon>Bacillales</taxon>
        <taxon>Thermoactinomycetaceae</taxon>
        <taxon>Kroppenstedtia</taxon>
    </lineage>
</organism>
<evidence type="ECO:0000313" key="3">
    <source>
        <dbReference type="EMBL" id="SIT01071.1"/>
    </source>
</evidence>
<dbReference type="Pfam" id="PF00578">
    <property type="entry name" value="AhpC-TSA"/>
    <property type="match status" value="1"/>
</dbReference>
<feature type="domain" description="Thioredoxin" evidence="2">
    <location>
        <begin position="1"/>
        <end position="141"/>
    </location>
</feature>
<dbReference type="EMBL" id="FTOD01000010">
    <property type="protein sequence ID" value="SIT01071.1"/>
    <property type="molecule type" value="Genomic_DNA"/>
</dbReference>
<dbReference type="OrthoDB" id="25753at2"/>
<name>A0A1N7NRY9_9BACL</name>
<keyword evidence="1" id="KW-1015">Disulfide bond</keyword>
<dbReference type="InterPro" id="IPR013766">
    <property type="entry name" value="Thioredoxin_domain"/>
</dbReference>
<keyword evidence="4" id="KW-1185">Reference proteome</keyword>
<gene>
    <name evidence="3" type="ORF">SAMN05421790_11016</name>
</gene>
<evidence type="ECO:0000256" key="1">
    <source>
        <dbReference type="ARBA" id="ARBA00023157"/>
    </source>
</evidence>
<dbReference type="GO" id="GO:0016491">
    <property type="term" value="F:oxidoreductase activity"/>
    <property type="evidence" value="ECO:0007669"/>
    <property type="project" value="InterPro"/>
</dbReference>